<feature type="chain" id="PRO_5046935725" description="DUF1223 domain-containing protein" evidence="1">
    <location>
        <begin position="22"/>
        <end position="227"/>
    </location>
</feature>
<dbReference type="InterPro" id="IPR010634">
    <property type="entry name" value="DUF1223"/>
</dbReference>
<dbReference type="PANTHER" id="PTHR36057">
    <property type="match status" value="1"/>
</dbReference>
<gene>
    <name evidence="2" type="ORF">CKO45_18455</name>
</gene>
<dbReference type="Pfam" id="PF06764">
    <property type="entry name" value="DUF1223"/>
    <property type="match status" value="1"/>
</dbReference>
<accession>A0ABS1D089</accession>
<evidence type="ECO:0000313" key="2">
    <source>
        <dbReference type="EMBL" id="MBK1660218.1"/>
    </source>
</evidence>
<dbReference type="EMBL" id="NRSG01000157">
    <property type="protein sequence ID" value="MBK1660218.1"/>
    <property type="molecule type" value="Genomic_DNA"/>
</dbReference>
<dbReference type="PANTHER" id="PTHR36057:SF1">
    <property type="entry name" value="LIPOPROTEIN LIPID ATTACHMENT SITE-LIKE PROTEIN, PUTATIVE (DUF1223)-RELATED"/>
    <property type="match status" value="1"/>
</dbReference>
<protein>
    <recommendedName>
        <fullName evidence="4">DUF1223 domain-containing protein</fullName>
    </recommendedName>
</protein>
<sequence>MRRRAAMLALPLAFLARPLAAAPPGPVVVELFTSEGCSSCPPADAVLLDLAEGRPDVLALSWHVTYWDRLGWRDRFSLAEATARQRRYVAALRLESPYTPQAVVQGRRDVVGSDRRALLAAIAAAAPPAGPSLSLAAAGDQALAEIGAGAGEGSLWLIGYDARQATAVGAGENRGRRLVHANVVRAAVAAGAWRGAPASLALPRPAGERLALLLQAPDGAVLAAARA</sequence>
<dbReference type="RefSeq" id="WP_133220869.1">
    <property type="nucleotide sequence ID" value="NZ_NRSG01000157.1"/>
</dbReference>
<evidence type="ECO:0000256" key="1">
    <source>
        <dbReference type="SAM" id="SignalP"/>
    </source>
</evidence>
<evidence type="ECO:0008006" key="4">
    <source>
        <dbReference type="Google" id="ProtNLM"/>
    </source>
</evidence>
<name>A0ABS1D089_9PROT</name>
<proteinExistence type="predicted"/>
<dbReference type="InterPro" id="IPR036249">
    <property type="entry name" value="Thioredoxin-like_sf"/>
</dbReference>
<dbReference type="SUPFAM" id="SSF52833">
    <property type="entry name" value="Thioredoxin-like"/>
    <property type="match status" value="1"/>
</dbReference>
<keyword evidence="3" id="KW-1185">Reference proteome</keyword>
<reference evidence="2 3" key="1">
    <citation type="journal article" date="2020" name="Microorganisms">
        <title>Osmotic Adaptation and Compatible Solute Biosynthesis of Phototrophic Bacteria as Revealed from Genome Analyses.</title>
        <authorList>
            <person name="Imhoff J.F."/>
            <person name="Rahn T."/>
            <person name="Kunzel S."/>
            <person name="Keller A."/>
            <person name="Neulinger S.C."/>
        </authorList>
    </citation>
    <scope>NUCLEOTIDE SEQUENCE [LARGE SCALE GENOMIC DNA]</scope>
    <source>
        <strain evidence="2 3">DSM 15382</strain>
    </source>
</reference>
<comment type="caution">
    <text evidence="2">The sequence shown here is derived from an EMBL/GenBank/DDBJ whole genome shotgun (WGS) entry which is preliminary data.</text>
</comment>
<keyword evidence="1" id="KW-0732">Signal</keyword>
<evidence type="ECO:0000313" key="3">
    <source>
        <dbReference type="Proteomes" id="UP000697995"/>
    </source>
</evidence>
<organism evidence="2 3">
    <name type="scientific">Paracraurococcus ruber</name>
    <dbReference type="NCBI Taxonomy" id="77675"/>
    <lineage>
        <taxon>Bacteria</taxon>
        <taxon>Pseudomonadati</taxon>
        <taxon>Pseudomonadota</taxon>
        <taxon>Alphaproteobacteria</taxon>
        <taxon>Acetobacterales</taxon>
        <taxon>Roseomonadaceae</taxon>
        <taxon>Paracraurococcus</taxon>
    </lineage>
</organism>
<feature type="signal peptide" evidence="1">
    <location>
        <begin position="1"/>
        <end position="21"/>
    </location>
</feature>
<dbReference type="Proteomes" id="UP000697995">
    <property type="component" value="Unassembled WGS sequence"/>
</dbReference>